<evidence type="ECO:0000313" key="1">
    <source>
        <dbReference type="EMBL" id="KAF3279387.1"/>
    </source>
</evidence>
<proteinExistence type="predicted"/>
<dbReference type="AlphaFoldDB" id="A0A7C8RGP2"/>
<evidence type="ECO:0000313" key="2">
    <source>
        <dbReference type="Proteomes" id="UP000474640"/>
    </source>
</evidence>
<sequence>MYGVVYLSTDYPGNRMLTIHGICAILRHSFHPERKKYCFWPSSYGLVPHFVIAITTPKDLMSVDVNCTHVAVASLEQDRHPVLYKIRLLILLPNRNIPAFVQV</sequence>
<dbReference type="EMBL" id="JAABOJ010000021">
    <property type="protein sequence ID" value="KAF3279387.1"/>
    <property type="molecule type" value="Genomic_DNA"/>
</dbReference>
<organism evidence="1 2">
    <name type="scientific">Orbilia oligospora</name>
    <name type="common">Nematode-trapping fungus</name>
    <name type="synonym">Arthrobotrys oligospora</name>
    <dbReference type="NCBI Taxonomy" id="2813651"/>
    <lineage>
        <taxon>Eukaryota</taxon>
        <taxon>Fungi</taxon>
        <taxon>Dikarya</taxon>
        <taxon>Ascomycota</taxon>
        <taxon>Pezizomycotina</taxon>
        <taxon>Orbiliomycetes</taxon>
        <taxon>Orbiliales</taxon>
        <taxon>Orbiliaceae</taxon>
        <taxon>Orbilia</taxon>
    </lineage>
</organism>
<reference evidence="1 2" key="1">
    <citation type="submission" date="2020-01" db="EMBL/GenBank/DDBJ databases">
        <authorList>
            <person name="Palmer J.M."/>
        </authorList>
    </citation>
    <scope>NUCLEOTIDE SEQUENCE [LARGE SCALE GENOMIC DNA]</scope>
    <source>
        <strain evidence="1 2">TWF970</strain>
    </source>
</reference>
<accession>A0A7C8RGP2</accession>
<protein>
    <submittedName>
        <fullName evidence="1">Uncharacterized protein</fullName>
    </submittedName>
</protein>
<comment type="caution">
    <text evidence="1">The sequence shown here is derived from an EMBL/GenBank/DDBJ whole genome shotgun (WGS) entry which is preliminary data.</text>
</comment>
<name>A0A7C8RGP2_ORBOL</name>
<dbReference type="Proteomes" id="UP000474640">
    <property type="component" value="Unassembled WGS sequence"/>
</dbReference>
<gene>
    <name evidence="1" type="ORF">TWF970_003952</name>
</gene>